<organism evidence="1 2">
    <name type="scientific">Sulfurospirillum diekertiae</name>
    <dbReference type="NCBI Taxonomy" id="1854492"/>
    <lineage>
        <taxon>Bacteria</taxon>
        <taxon>Pseudomonadati</taxon>
        <taxon>Campylobacterota</taxon>
        <taxon>Epsilonproteobacteria</taxon>
        <taxon>Campylobacterales</taxon>
        <taxon>Sulfurospirillaceae</taxon>
        <taxon>Sulfurospirillum</taxon>
    </lineage>
</organism>
<keyword evidence="2" id="KW-1185">Reference proteome</keyword>
<dbReference type="AlphaFoldDB" id="A0A1Y0HM84"/>
<dbReference type="Proteomes" id="UP000196005">
    <property type="component" value="Chromosome"/>
</dbReference>
<name>A0A1Y0HM84_9BACT</name>
<sequence>MKSIFEKLIHSNQVQENNHDIDMEYFHNEKDPKDNLETTPPSDEKIRIPCIWAFEVFPPEYIGNFYESIDRLGWLDEKIDSLDDFQDTLLEMRHRVGSSGWLNLGVIVDKSDKRHWISPRKANLPKGVSYIRASIFQAIPSTTMLICQFNFEDDLANILDEPLRKSYKTYTKKHKRGYRIIGVEHQKKDAVDLNKEYLNSICSTWLKENFAGLYASDAIKDEHPVCMFLTLEKDTPFVHNQSLHNYMAILDIKSRWEVWISDKLEGLYLQFTKDKNAIRRSLLLTGNIHHILQNEDIEHYGETKEARVVNYFQYLDDNLGTWVLSELLDSYIYKITDLRDLYGKMDMNNLHQSIKTMTKLDHQVLKSQKNIIPFMIELKKLLQ</sequence>
<dbReference type="EMBL" id="CP021416">
    <property type="protein sequence ID" value="ARU48484.1"/>
    <property type="molecule type" value="Genomic_DNA"/>
</dbReference>
<protein>
    <submittedName>
        <fullName evidence="1">Uncharacterized protein</fullName>
    </submittedName>
</protein>
<accession>A0A1Y0HM84</accession>
<reference evidence="2" key="1">
    <citation type="submission" date="2017-05" db="EMBL/GenBank/DDBJ databases">
        <title>Dechlorination kinetics govern the competition between two new strains of the genus Sulfurospirillum.</title>
        <authorList>
            <person name="Buttet G.F."/>
            <person name="Murray A.M."/>
            <person name="Goris T."/>
            <person name="Burion M."/>
            <person name="Lin B."/>
            <person name="Rolle M."/>
            <person name="Maillard J."/>
        </authorList>
    </citation>
    <scope>NUCLEOTIDE SEQUENCE [LARGE SCALE GENOMIC DNA]</scope>
    <source>
        <strain evidence="2">SL2-1</strain>
    </source>
</reference>
<dbReference type="KEGG" id="suls:Sdiek1_1320"/>
<evidence type="ECO:0000313" key="2">
    <source>
        <dbReference type="Proteomes" id="UP000196005"/>
    </source>
</evidence>
<dbReference type="RefSeq" id="WP_087438433.1">
    <property type="nucleotide sequence ID" value="NZ_CP021416.1"/>
</dbReference>
<proteinExistence type="predicted"/>
<evidence type="ECO:0000313" key="1">
    <source>
        <dbReference type="EMBL" id="ARU48484.1"/>
    </source>
</evidence>
<gene>
    <name evidence="1" type="ORF">Sdiek1_1320</name>
</gene>